<evidence type="ECO:0000313" key="1">
    <source>
        <dbReference type="EMBL" id="EDQ00193.1"/>
    </source>
</evidence>
<comment type="caution">
    <text evidence="1">The sequence shown here is derived from an EMBL/GenBank/DDBJ whole genome shotgun (WGS) entry which is preliminary data.</text>
</comment>
<reference evidence="1 2" key="1">
    <citation type="submission" date="2007-10" db="EMBL/GenBank/DDBJ databases">
        <authorList>
            <person name="Yayanos A."/>
            <person name="Ferriera S."/>
            <person name="Johnson J."/>
            <person name="Kravitz S."/>
            <person name="Halpern A."/>
            <person name="Remington K."/>
            <person name="Beeson K."/>
            <person name="Tran B."/>
            <person name="Rogers Y.-H."/>
            <person name="Friedman R."/>
            <person name="Venter J.C."/>
        </authorList>
    </citation>
    <scope>NUCLEOTIDE SEQUENCE [LARGE SCALE GENOMIC DNA]</scope>
    <source>
        <strain evidence="1 2">KT99</strain>
    </source>
</reference>
<sequence length="83" mass="9285">MLIELKLTALTDIIAETSDSLVTLEATPCSGNSKQADVSKANMKLEANFIEYVRCLNAFICYQCKYPILKTQVLKRLSKKSKP</sequence>
<protein>
    <submittedName>
        <fullName evidence="1">Uncharacterized protein</fullName>
    </submittedName>
</protein>
<dbReference type="EMBL" id="ABIC01000024">
    <property type="protein sequence ID" value="EDQ00193.1"/>
    <property type="molecule type" value="Genomic_DNA"/>
</dbReference>
<dbReference type="AlphaFoldDB" id="A9DD70"/>
<proteinExistence type="predicted"/>
<dbReference type="STRING" id="314608.KT99_04752"/>
<evidence type="ECO:0000313" key="2">
    <source>
        <dbReference type="Proteomes" id="UP000005839"/>
    </source>
</evidence>
<accession>A9DD70</accession>
<keyword evidence="2" id="KW-1185">Reference proteome</keyword>
<dbReference type="Proteomes" id="UP000005839">
    <property type="component" value="Unassembled WGS sequence"/>
</dbReference>
<gene>
    <name evidence="1" type="ORF">KT99_04752</name>
</gene>
<organism evidence="1 2">
    <name type="scientific">Shewanella benthica KT99</name>
    <dbReference type="NCBI Taxonomy" id="314608"/>
    <lineage>
        <taxon>Bacteria</taxon>
        <taxon>Pseudomonadati</taxon>
        <taxon>Pseudomonadota</taxon>
        <taxon>Gammaproteobacteria</taxon>
        <taxon>Alteromonadales</taxon>
        <taxon>Shewanellaceae</taxon>
        <taxon>Shewanella</taxon>
    </lineage>
</organism>
<name>A9DD70_9GAMM</name>